<feature type="chain" id="PRO_5035481600" evidence="1">
    <location>
        <begin position="22"/>
        <end position="219"/>
    </location>
</feature>
<keyword evidence="3" id="KW-1185">Reference proteome</keyword>
<dbReference type="EMBL" id="OV696686">
    <property type="protein sequence ID" value="CAH1228705.1"/>
    <property type="molecule type" value="Genomic_DNA"/>
</dbReference>
<evidence type="ECO:0000313" key="3">
    <source>
        <dbReference type="Proteomes" id="UP000838412"/>
    </source>
</evidence>
<sequence length="219" mass="23834">MAKMMVYMLAVFCGLLHSAAAVPVPTVAPGASSQQTVPEALQASLQKTEHVLARTTEALGTINTVHFSGTASYPDYSLDTLPSSADIITAEDIETSTLEDSVVLQTLKAHLHIFERHLHAVKLDQLALVADDTTGQVQAVHDQVARVQTITTELQTSLAVTANVMGHPFDNTSEDVETGTADSQFKMTLRAYFTFRDYEAFLVHLAEVFAELEERESTP</sequence>
<gene>
    <name evidence="2" type="primary">Hypp209</name>
    <name evidence="2" type="ORF">BLAG_LOCUS714</name>
</gene>
<reference evidence="2" key="1">
    <citation type="submission" date="2022-01" db="EMBL/GenBank/DDBJ databases">
        <authorList>
            <person name="Braso-Vives M."/>
        </authorList>
    </citation>
    <scope>NUCLEOTIDE SEQUENCE</scope>
</reference>
<dbReference type="OrthoDB" id="10029544at2759"/>
<evidence type="ECO:0000313" key="2">
    <source>
        <dbReference type="EMBL" id="CAH1228705.1"/>
    </source>
</evidence>
<keyword evidence="1" id="KW-0732">Signal</keyword>
<name>A0A8J9YI78_BRALA</name>
<accession>A0A8J9YI78</accession>
<evidence type="ECO:0000256" key="1">
    <source>
        <dbReference type="SAM" id="SignalP"/>
    </source>
</evidence>
<protein>
    <submittedName>
        <fullName evidence="2">Hypp209 protein</fullName>
    </submittedName>
</protein>
<dbReference type="InterPro" id="IPR009079">
    <property type="entry name" value="4_helix_cytokine-like_core"/>
</dbReference>
<dbReference type="Proteomes" id="UP000838412">
    <property type="component" value="Chromosome 1"/>
</dbReference>
<proteinExistence type="predicted"/>
<organism evidence="2 3">
    <name type="scientific">Branchiostoma lanceolatum</name>
    <name type="common">Common lancelet</name>
    <name type="synonym">Amphioxus lanceolatum</name>
    <dbReference type="NCBI Taxonomy" id="7740"/>
    <lineage>
        <taxon>Eukaryota</taxon>
        <taxon>Metazoa</taxon>
        <taxon>Chordata</taxon>
        <taxon>Cephalochordata</taxon>
        <taxon>Leptocardii</taxon>
        <taxon>Amphioxiformes</taxon>
        <taxon>Branchiostomatidae</taxon>
        <taxon>Branchiostoma</taxon>
    </lineage>
</organism>
<dbReference type="Gene3D" id="1.20.1250.10">
    <property type="match status" value="1"/>
</dbReference>
<dbReference type="AlphaFoldDB" id="A0A8J9YI78"/>
<feature type="signal peptide" evidence="1">
    <location>
        <begin position="1"/>
        <end position="21"/>
    </location>
</feature>